<dbReference type="InParanoid" id="E3M839"/>
<feature type="domain" description="F-box" evidence="1">
    <location>
        <begin position="4"/>
        <end position="53"/>
    </location>
</feature>
<dbReference type="InterPro" id="IPR053222">
    <property type="entry name" value="Zygotic_Embryogenesis-Asso"/>
</dbReference>
<dbReference type="PANTHER" id="PTHR22899:SF0">
    <property type="entry name" value="F-BOX ASSOCIATED DOMAIN-CONTAINING PROTEIN-RELATED"/>
    <property type="match status" value="1"/>
</dbReference>
<proteinExistence type="predicted"/>
<dbReference type="InterPro" id="IPR012885">
    <property type="entry name" value="F-box_Sdz-33"/>
</dbReference>
<dbReference type="Proteomes" id="UP000008281">
    <property type="component" value="Unassembled WGS sequence"/>
</dbReference>
<protein>
    <recommendedName>
        <fullName evidence="1">F-box domain-containing protein</fullName>
    </recommendedName>
</protein>
<organism evidence="3">
    <name type="scientific">Caenorhabditis remanei</name>
    <name type="common">Caenorhabditis vulgaris</name>
    <dbReference type="NCBI Taxonomy" id="31234"/>
    <lineage>
        <taxon>Eukaryota</taxon>
        <taxon>Metazoa</taxon>
        <taxon>Ecdysozoa</taxon>
        <taxon>Nematoda</taxon>
        <taxon>Chromadorea</taxon>
        <taxon>Rhabditida</taxon>
        <taxon>Rhabditina</taxon>
        <taxon>Rhabditomorpha</taxon>
        <taxon>Rhabditoidea</taxon>
        <taxon>Rhabditidae</taxon>
        <taxon>Peloderinae</taxon>
        <taxon>Caenorhabditis</taxon>
    </lineage>
</organism>
<dbReference type="Pfam" id="PF00646">
    <property type="entry name" value="F-box"/>
    <property type="match status" value="1"/>
</dbReference>
<name>E3M839_CAERE</name>
<dbReference type="OrthoDB" id="1107553at2759"/>
<reference evidence="2" key="1">
    <citation type="submission" date="2007-07" db="EMBL/GenBank/DDBJ databases">
        <title>PCAP assembly of the Caenorhabditis remanei genome.</title>
        <authorList>
            <consortium name="The Caenorhabditis remanei Sequencing Consortium"/>
            <person name="Wilson R.K."/>
        </authorList>
    </citation>
    <scope>NUCLEOTIDE SEQUENCE [LARGE SCALE GENOMIC DNA]</scope>
    <source>
        <strain evidence="2">PB4641</strain>
    </source>
</reference>
<evidence type="ECO:0000313" key="3">
    <source>
        <dbReference type="Proteomes" id="UP000008281"/>
    </source>
</evidence>
<dbReference type="EMBL" id="DS268428">
    <property type="protein sequence ID" value="EFO94454.1"/>
    <property type="molecule type" value="Genomic_DNA"/>
</dbReference>
<sequence length="324" mass="37712">MEPTFPLLRLPENVIIEVIKNLAIDSLFDFSLISTKTKNIVASLGIEASGVRIIISRVVLVIVYGRYFSMNRSFYHGSVYQDALIHLDSNQLISAYSRSIYDRRTVRSSTPLFSFNNWLDHIKTVFCYNKPPNVEFSAGNRQFEMESLKNVIKSVNELVVNGYNTEFRNRELLEHFKNVNKLTLGRNLFGEACEVQKYLIQNFKSIRFCDDVSLDDMLLVNSRRVDFSCTISQKQFNQFLKHWIRGSNPRLQYMNLSTNLVDGKVYLKGIRCIEMSEELKKEIRQKYESSDIEMVQIRRKEGTTAVIATKHLGPFLCVRFYVLY</sequence>
<gene>
    <name evidence="2" type="ORF">CRE_13397</name>
</gene>
<evidence type="ECO:0000313" key="2">
    <source>
        <dbReference type="EMBL" id="EFO94454.1"/>
    </source>
</evidence>
<dbReference type="AlphaFoldDB" id="E3M839"/>
<accession>E3M839</accession>
<dbReference type="HOGENOM" id="CLU_028840_1_0_1"/>
<dbReference type="Pfam" id="PF07735">
    <property type="entry name" value="FBA_2"/>
    <property type="match status" value="1"/>
</dbReference>
<dbReference type="InterPro" id="IPR001810">
    <property type="entry name" value="F-box_dom"/>
</dbReference>
<evidence type="ECO:0000259" key="1">
    <source>
        <dbReference type="PROSITE" id="PS50181"/>
    </source>
</evidence>
<dbReference type="PROSITE" id="PS50181">
    <property type="entry name" value="FBOX"/>
    <property type="match status" value="1"/>
</dbReference>
<keyword evidence="3" id="KW-1185">Reference proteome</keyword>
<dbReference type="PANTHER" id="PTHR22899">
    <property type="entry name" value="CYCLIN-RELATED F-BOX FAMILY"/>
    <property type="match status" value="1"/>
</dbReference>